<dbReference type="Gene3D" id="3.10.100.10">
    <property type="entry name" value="Mannose-Binding Protein A, subunit A"/>
    <property type="match status" value="1"/>
</dbReference>
<dbReference type="AlphaFoldDB" id="A0AAF3FAH2"/>
<keyword evidence="2" id="KW-1185">Reference proteome</keyword>
<dbReference type="Pfam" id="PF00059">
    <property type="entry name" value="Lectin_C"/>
    <property type="match status" value="1"/>
</dbReference>
<dbReference type="SUPFAM" id="SSF56436">
    <property type="entry name" value="C-type lectin-like"/>
    <property type="match status" value="1"/>
</dbReference>
<reference evidence="3" key="1">
    <citation type="submission" date="2024-02" db="UniProtKB">
        <authorList>
            <consortium name="WormBaseParasite"/>
        </authorList>
    </citation>
    <scope>IDENTIFICATION</scope>
</reference>
<feature type="domain" description="C-type lectin" evidence="1">
    <location>
        <begin position="34"/>
        <end position="98"/>
    </location>
</feature>
<organism evidence="2 3">
    <name type="scientific">Mesorhabditis belari</name>
    <dbReference type="NCBI Taxonomy" id="2138241"/>
    <lineage>
        <taxon>Eukaryota</taxon>
        <taxon>Metazoa</taxon>
        <taxon>Ecdysozoa</taxon>
        <taxon>Nematoda</taxon>
        <taxon>Chromadorea</taxon>
        <taxon>Rhabditida</taxon>
        <taxon>Rhabditina</taxon>
        <taxon>Rhabditomorpha</taxon>
        <taxon>Rhabditoidea</taxon>
        <taxon>Rhabditidae</taxon>
        <taxon>Mesorhabditinae</taxon>
        <taxon>Mesorhabditis</taxon>
    </lineage>
</organism>
<dbReference type="InterPro" id="IPR016186">
    <property type="entry name" value="C-type_lectin-like/link_sf"/>
</dbReference>
<protein>
    <recommendedName>
        <fullName evidence="1">C-type lectin domain-containing protein</fullName>
    </recommendedName>
</protein>
<evidence type="ECO:0000313" key="3">
    <source>
        <dbReference type="WBParaSite" id="MBELARI_LOCUS29"/>
    </source>
</evidence>
<dbReference type="InterPro" id="IPR016187">
    <property type="entry name" value="CTDL_fold"/>
</dbReference>
<dbReference type="WBParaSite" id="MBELARI_LOCUS29">
    <property type="protein sequence ID" value="MBELARI_LOCUS29"/>
    <property type="gene ID" value="MBELARI_LOCUS29"/>
</dbReference>
<dbReference type="Proteomes" id="UP000887575">
    <property type="component" value="Unassembled WGS sequence"/>
</dbReference>
<sequence length="106" mass="12076">MSKSFFSFFKKFTLHSSTPESVTNSGTSSLTITWLGIRLIDGKWQWSINGEMVEASFTNWDNNVMPNDPEKTCAVFDGWANGVWRAVDCNQQYRSICKTDAYHPPN</sequence>
<dbReference type="CDD" id="cd00037">
    <property type="entry name" value="CLECT"/>
    <property type="match status" value="1"/>
</dbReference>
<accession>A0AAF3FAH2</accession>
<dbReference type="InterPro" id="IPR001304">
    <property type="entry name" value="C-type_lectin-like"/>
</dbReference>
<name>A0AAF3FAH2_9BILA</name>
<proteinExistence type="predicted"/>
<evidence type="ECO:0000313" key="2">
    <source>
        <dbReference type="Proteomes" id="UP000887575"/>
    </source>
</evidence>
<dbReference type="PROSITE" id="PS50041">
    <property type="entry name" value="C_TYPE_LECTIN_2"/>
    <property type="match status" value="1"/>
</dbReference>
<evidence type="ECO:0000259" key="1">
    <source>
        <dbReference type="PROSITE" id="PS50041"/>
    </source>
</evidence>